<keyword evidence="1" id="KW-0812">Transmembrane</keyword>
<reference evidence="2 4" key="1">
    <citation type="submission" date="2018-06" db="EMBL/GenBank/DDBJ databases">
        <authorList>
            <consortium name="Pathogen Informatics"/>
            <person name="Doyle S."/>
        </authorList>
    </citation>
    <scope>NUCLEOTIDE SEQUENCE [LARGE SCALE GENOMIC DNA]</scope>
    <source>
        <strain evidence="2 4">NCTC11842</strain>
    </source>
</reference>
<keyword evidence="1" id="KW-0472">Membrane</keyword>
<keyword evidence="1" id="KW-1133">Transmembrane helix</keyword>
<gene>
    <name evidence="2" type="ORF">NCTC11842_00260</name>
    <name evidence="3" type="ORF">NCTC11842_00471</name>
</gene>
<protein>
    <submittedName>
        <fullName evidence="2">Uncharacterized protein</fullName>
    </submittedName>
</protein>
<dbReference type="EMBL" id="UAUF01000002">
    <property type="protein sequence ID" value="SPZ00322.1"/>
    <property type="molecule type" value="Genomic_DNA"/>
</dbReference>
<organism evidence="2 4">
    <name type="scientific">Pseudomonas luteola</name>
    <dbReference type="NCBI Taxonomy" id="47886"/>
    <lineage>
        <taxon>Bacteria</taxon>
        <taxon>Pseudomonadati</taxon>
        <taxon>Pseudomonadota</taxon>
        <taxon>Gammaproteobacteria</taxon>
        <taxon>Pseudomonadales</taxon>
        <taxon>Pseudomonadaceae</taxon>
        <taxon>Pseudomonas</taxon>
    </lineage>
</organism>
<dbReference type="AlphaFoldDB" id="A0A2X2CIX4"/>
<evidence type="ECO:0000313" key="3">
    <source>
        <dbReference type="EMBL" id="SPZ00322.1"/>
    </source>
</evidence>
<accession>A0A2X2CIX4</accession>
<feature type="transmembrane region" description="Helical" evidence="1">
    <location>
        <begin position="56"/>
        <end position="77"/>
    </location>
</feature>
<name>A0A2X2CIX4_PSELU</name>
<sequence length="269" mass="30559">MSKILKDQFERRLCACAVVALICLFAVKIKFNATDYMKTEWPNVVLFFQAKAFEDIVGDLLTGLIAAYFFYVVIDVIPRMRKDLQNMEVLNRLVASIVDSYTNIHFFGHTMAITQVDLGLLKSDVIEKMIDEVRLSPNFIKLKCALFTAHSRHADFSATLNIASSISSERALQWLVLTDKVRLLVDNYEQDPISADYEPRHVFGSARSDVDQDAVDFLEYELALNGYLGSLQLGVLEYLEQVRYWISPLPESDPANGPTNIENHVDSQH</sequence>
<evidence type="ECO:0000313" key="4">
    <source>
        <dbReference type="Proteomes" id="UP000250443"/>
    </source>
</evidence>
<dbReference type="RefSeq" id="WP_181591822.1">
    <property type="nucleotide sequence ID" value="NZ_FQYS01000013.1"/>
</dbReference>
<proteinExistence type="predicted"/>
<evidence type="ECO:0000313" key="2">
    <source>
        <dbReference type="EMBL" id="SPZ00115.1"/>
    </source>
</evidence>
<dbReference type="Proteomes" id="UP000250443">
    <property type="component" value="Unassembled WGS sequence"/>
</dbReference>
<dbReference type="EMBL" id="UAUF01000002">
    <property type="protein sequence ID" value="SPZ00115.1"/>
    <property type="molecule type" value="Genomic_DNA"/>
</dbReference>
<evidence type="ECO:0000256" key="1">
    <source>
        <dbReference type="SAM" id="Phobius"/>
    </source>
</evidence>